<dbReference type="STRING" id="6186.A0A183K4G7"/>
<dbReference type="PANTHER" id="PTHR31363:SF0">
    <property type="entry name" value="TRAF3-INTERACTING PROTEIN 1"/>
    <property type="match status" value="1"/>
</dbReference>
<accession>A0A183K4G7</accession>
<dbReference type="EMBL" id="UZAK01033469">
    <property type="protein sequence ID" value="VDP37524.1"/>
    <property type="molecule type" value="Genomic_DNA"/>
</dbReference>
<feature type="region of interest" description="Disordered" evidence="2">
    <location>
        <begin position="1"/>
        <end position="37"/>
    </location>
</feature>
<dbReference type="GO" id="GO:0005930">
    <property type="term" value="C:axoneme"/>
    <property type="evidence" value="ECO:0007669"/>
    <property type="project" value="TreeGrafter"/>
</dbReference>
<dbReference type="GO" id="GO:0042073">
    <property type="term" value="P:intraciliary transport"/>
    <property type="evidence" value="ECO:0007669"/>
    <property type="project" value="TreeGrafter"/>
</dbReference>
<evidence type="ECO:0000256" key="2">
    <source>
        <dbReference type="SAM" id="MobiDB-lite"/>
    </source>
</evidence>
<dbReference type="InterPro" id="IPR041476">
    <property type="entry name" value="TRAF3IP1_C"/>
</dbReference>
<keyword evidence="1" id="KW-0175">Coiled coil</keyword>
<sequence length="162" mass="18697">MTCISGLIISDSQQDTTDEEHDDDNNDDKKFVSEETPGNISADILTKQWDKTEPEDNHEHGGLVTKILQTKKEYENVNTMNKESLKVQSSGLNEAAKEREKALLKKEINRLCDSLQTLSRSAIPLSKLMDFVQEDLETMQQEYERWKTENHILKSQLKQQEK</sequence>
<dbReference type="GO" id="GO:0070507">
    <property type="term" value="P:regulation of microtubule cytoskeleton organization"/>
    <property type="evidence" value="ECO:0007669"/>
    <property type="project" value="TreeGrafter"/>
</dbReference>
<dbReference type="GO" id="GO:0030992">
    <property type="term" value="C:intraciliary transport particle B"/>
    <property type="evidence" value="ECO:0007669"/>
    <property type="project" value="TreeGrafter"/>
</dbReference>
<keyword evidence="5" id="KW-1185">Reference proteome</keyword>
<reference evidence="6" key="1">
    <citation type="submission" date="2016-06" db="UniProtKB">
        <authorList>
            <consortium name="WormBaseParasite"/>
        </authorList>
    </citation>
    <scope>IDENTIFICATION</scope>
</reference>
<evidence type="ECO:0000313" key="5">
    <source>
        <dbReference type="Proteomes" id="UP000279833"/>
    </source>
</evidence>
<gene>
    <name evidence="4" type="ORF">SCUD_LOCUS9887</name>
</gene>
<dbReference type="Pfam" id="PF17749">
    <property type="entry name" value="MIP-T3_C"/>
    <property type="match status" value="1"/>
</dbReference>
<feature type="compositionally biased region" description="Acidic residues" evidence="2">
    <location>
        <begin position="16"/>
        <end position="26"/>
    </location>
</feature>
<dbReference type="GO" id="GO:0060271">
    <property type="term" value="P:cilium assembly"/>
    <property type="evidence" value="ECO:0007669"/>
    <property type="project" value="TreeGrafter"/>
</dbReference>
<evidence type="ECO:0000313" key="6">
    <source>
        <dbReference type="WBParaSite" id="SCUD_0000988701-mRNA-1"/>
    </source>
</evidence>
<proteinExistence type="predicted"/>
<dbReference type="WBParaSite" id="SCUD_0000988701-mRNA-1">
    <property type="protein sequence ID" value="SCUD_0000988701-mRNA-1"/>
    <property type="gene ID" value="SCUD_0000988701"/>
</dbReference>
<reference evidence="4 5" key="2">
    <citation type="submission" date="2018-11" db="EMBL/GenBank/DDBJ databases">
        <authorList>
            <consortium name="Pathogen Informatics"/>
        </authorList>
    </citation>
    <scope>NUCLEOTIDE SEQUENCE [LARGE SCALE GENOMIC DNA]</scope>
    <source>
        <strain evidence="4">Dakar</strain>
        <strain evidence="5">Dakar, Senegal</strain>
    </source>
</reference>
<evidence type="ECO:0000256" key="1">
    <source>
        <dbReference type="SAM" id="Coils"/>
    </source>
</evidence>
<dbReference type="GO" id="GO:0008017">
    <property type="term" value="F:microtubule binding"/>
    <property type="evidence" value="ECO:0007669"/>
    <property type="project" value="InterPro"/>
</dbReference>
<feature type="coiled-coil region" evidence="1">
    <location>
        <begin position="129"/>
        <end position="156"/>
    </location>
</feature>
<dbReference type="InterPro" id="IPR018799">
    <property type="entry name" value="TRAF3IP1"/>
</dbReference>
<dbReference type="PANTHER" id="PTHR31363">
    <property type="entry name" value="TRAF3-INTERACTING PROTEIN 1"/>
    <property type="match status" value="1"/>
</dbReference>
<feature type="domain" description="TRAF3-interacting protein 1 C-terminal" evidence="3">
    <location>
        <begin position="55"/>
        <end position="161"/>
    </location>
</feature>
<protein>
    <submittedName>
        <fullName evidence="6">MIP-T3_C domain-containing protein</fullName>
    </submittedName>
</protein>
<name>A0A183K4G7_9TREM</name>
<dbReference type="AlphaFoldDB" id="A0A183K4G7"/>
<dbReference type="GO" id="GO:0036064">
    <property type="term" value="C:ciliary basal body"/>
    <property type="evidence" value="ECO:0007669"/>
    <property type="project" value="TreeGrafter"/>
</dbReference>
<organism evidence="6">
    <name type="scientific">Schistosoma curassoni</name>
    <dbReference type="NCBI Taxonomy" id="6186"/>
    <lineage>
        <taxon>Eukaryota</taxon>
        <taxon>Metazoa</taxon>
        <taxon>Spiralia</taxon>
        <taxon>Lophotrochozoa</taxon>
        <taxon>Platyhelminthes</taxon>
        <taxon>Trematoda</taxon>
        <taxon>Digenea</taxon>
        <taxon>Strigeidida</taxon>
        <taxon>Schistosomatoidea</taxon>
        <taxon>Schistosomatidae</taxon>
        <taxon>Schistosoma</taxon>
    </lineage>
</organism>
<evidence type="ECO:0000313" key="4">
    <source>
        <dbReference type="EMBL" id="VDP37524.1"/>
    </source>
</evidence>
<dbReference type="Proteomes" id="UP000279833">
    <property type="component" value="Unassembled WGS sequence"/>
</dbReference>
<evidence type="ECO:0000259" key="3">
    <source>
        <dbReference type="Pfam" id="PF17749"/>
    </source>
</evidence>